<name>A0A448X6D9_9PLAT</name>
<keyword evidence="3" id="KW-1185">Reference proteome</keyword>
<comment type="caution">
    <text evidence="2">The sequence shown here is derived from an EMBL/GenBank/DDBJ whole genome shotgun (WGS) entry which is preliminary data.</text>
</comment>
<protein>
    <submittedName>
        <fullName evidence="2">Uncharacterized protein</fullName>
    </submittedName>
</protein>
<evidence type="ECO:0000256" key="1">
    <source>
        <dbReference type="SAM" id="MobiDB-lite"/>
    </source>
</evidence>
<proteinExistence type="predicted"/>
<feature type="region of interest" description="Disordered" evidence="1">
    <location>
        <begin position="127"/>
        <end position="150"/>
    </location>
</feature>
<gene>
    <name evidence="2" type="ORF">PXEA_LOCUS22625</name>
</gene>
<dbReference type="AlphaFoldDB" id="A0A448X6D9"/>
<dbReference type="Proteomes" id="UP000784294">
    <property type="component" value="Unassembled WGS sequence"/>
</dbReference>
<evidence type="ECO:0000313" key="2">
    <source>
        <dbReference type="EMBL" id="VEL29185.1"/>
    </source>
</evidence>
<dbReference type="EMBL" id="CAAALY010101053">
    <property type="protein sequence ID" value="VEL29185.1"/>
    <property type="molecule type" value="Genomic_DNA"/>
</dbReference>
<sequence length="269" mass="29345">MASRQLVSWAHYYHLSLMSFGYPVHLSPNHLSSIQTSSLPLDSCVGVLNRYCITLADLPVNKWQGCIARPVHLPLSDPASFAVIGINKFGLQSDSLLPQKYSEKLLDNMGSIKGSMSHLESNKTCSNTVDSGTHLSSSASTSSGSLKIQSEHWPSDTSQLTWRHYFVIRNPSLLTILGLSGRTQLNNLNVSHMVSCCRLSRSQNACESTVGTPNQPKVTQEVVDSGNTYSTDAPGTIACIPFVCLIFMCPLVNGVVPLGYLKCILYNCF</sequence>
<reference evidence="2" key="1">
    <citation type="submission" date="2018-11" db="EMBL/GenBank/DDBJ databases">
        <authorList>
            <consortium name="Pathogen Informatics"/>
        </authorList>
    </citation>
    <scope>NUCLEOTIDE SEQUENCE</scope>
</reference>
<feature type="compositionally biased region" description="Low complexity" evidence="1">
    <location>
        <begin position="131"/>
        <end position="146"/>
    </location>
</feature>
<evidence type="ECO:0000313" key="3">
    <source>
        <dbReference type="Proteomes" id="UP000784294"/>
    </source>
</evidence>
<accession>A0A448X6D9</accession>
<organism evidence="2 3">
    <name type="scientific">Protopolystoma xenopodis</name>
    <dbReference type="NCBI Taxonomy" id="117903"/>
    <lineage>
        <taxon>Eukaryota</taxon>
        <taxon>Metazoa</taxon>
        <taxon>Spiralia</taxon>
        <taxon>Lophotrochozoa</taxon>
        <taxon>Platyhelminthes</taxon>
        <taxon>Monogenea</taxon>
        <taxon>Polyopisthocotylea</taxon>
        <taxon>Polystomatidea</taxon>
        <taxon>Polystomatidae</taxon>
        <taxon>Protopolystoma</taxon>
    </lineage>
</organism>